<protein>
    <submittedName>
        <fullName evidence="2">Uncharacterized protein</fullName>
    </submittedName>
</protein>
<name>S2KTB9_BILW3</name>
<organism evidence="2 3">
    <name type="scientific">Bilophila wadsworthia (strain 3_1_6)</name>
    <dbReference type="NCBI Taxonomy" id="563192"/>
    <lineage>
        <taxon>Bacteria</taxon>
        <taxon>Pseudomonadati</taxon>
        <taxon>Thermodesulfobacteriota</taxon>
        <taxon>Desulfovibrionia</taxon>
        <taxon>Desulfovibrionales</taxon>
        <taxon>Desulfovibrionaceae</taxon>
        <taxon>Bilophila</taxon>
    </lineage>
</organism>
<reference evidence="2 3" key="1">
    <citation type="submission" date="2010-10" db="EMBL/GenBank/DDBJ databases">
        <authorList>
            <consortium name="The Broad Institute Genome Sequencing Platform"/>
            <person name="Ward D."/>
            <person name="Earl A."/>
            <person name="Feldgarden M."/>
            <person name="Young S.K."/>
            <person name="Gargeya S."/>
            <person name="Zeng Q."/>
            <person name="Alvarado L."/>
            <person name="Berlin A."/>
            <person name="Bochicchio J."/>
            <person name="Chapman S.B."/>
            <person name="Chen Z."/>
            <person name="Freedman E."/>
            <person name="Gellesch M."/>
            <person name="Goldberg J."/>
            <person name="Griggs A."/>
            <person name="Gujja S."/>
            <person name="Heilman E."/>
            <person name="Heiman D."/>
            <person name="Howarth C."/>
            <person name="Mehta T."/>
            <person name="Neiman D."/>
            <person name="Pearson M."/>
            <person name="Roberts A."/>
            <person name="Saif S."/>
            <person name="Shea T."/>
            <person name="Shenoy N."/>
            <person name="Sisk P."/>
            <person name="Stolte C."/>
            <person name="Sykes S."/>
            <person name="White J."/>
            <person name="Yandava C."/>
            <person name="Allen-Vercoe E."/>
            <person name="Sibley C."/>
            <person name="Ambrose C.E."/>
            <person name="Strauss J."/>
            <person name="Daigneault M."/>
            <person name="Haas B."/>
            <person name="Nusbaum C."/>
            <person name="Birren B."/>
        </authorList>
    </citation>
    <scope>NUCLEOTIDE SEQUENCE [LARGE SCALE GENOMIC DNA]</scope>
    <source>
        <strain evidence="2 3">3_1_6</strain>
    </source>
</reference>
<dbReference type="HOGENOM" id="CLU_2448715_0_0_7"/>
<keyword evidence="3" id="KW-1185">Reference proteome</keyword>
<comment type="caution">
    <text evidence="2">The sequence shown here is derived from an EMBL/GenBank/DDBJ whole genome shotgun (WGS) entry which is preliminary data.</text>
</comment>
<dbReference type="Proteomes" id="UP000006034">
    <property type="component" value="Unassembled WGS sequence"/>
</dbReference>
<feature type="compositionally biased region" description="Basic and acidic residues" evidence="1">
    <location>
        <begin position="73"/>
        <end position="89"/>
    </location>
</feature>
<sequence>MPRETDHAGTASFPHSIPKRPLSVFAALPVSDKGREHAGQTSTRYVAARKDRPSKTARNTIKPSSASVGNRHSSTDNRKAWHENPARNR</sequence>
<feature type="compositionally biased region" description="Polar residues" evidence="1">
    <location>
        <begin position="56"/>
        <end position="72"/>
    </location>
</feature>
<evidence type="ECO:0000256" key="1">
    <source>
        <dbReference type="SAM" id="MobiDB-lite"/>
    </source>
</evidence>
<dbReference type="AlphaFoldDB" id="S2KTB9"/>
<accession>S2KTB9</accession>
<evidence type="ECO:0000313" key="2">
    <source>
        <dbReference type="EMBL" id="EPC05950.1"/>
    </source>
</evidence>
<reference evidence="2 3" key="2">
    <citation type="submission" date="2013-04" db="EMBL/GenBank/DDBJ databases">
        <title>The Genome Sequence of Bilophila wadsworthia 3_1_6.</title>
        <authorList>
            <consortium name="The Broad Institute Genomics Platform"/>
            <person name="Earl A."/>
            <person name="Ward D."/>
            <person name="Feldgarden M."/>
            <person name="Gevers D."/>
            <person name="Sibley C."/>
            <person name="Strauss J."/>
            <person name="Allen-Vercoe E."/>
            <person name="Walker B."/>
            <person name="Young S."/>
            <person name="Zeng Q."/>
            <person name="Gargeya S."/>
            <person name="Fitzgerald M."/>
            <person name="Haas B."/>
            <person name="Abouelleil A."/>
            <person name="Allen A.W."/>
            <person name="Alvarado L."/>
            <person name="Arachchi H.M."/>
            <person name="Berlin A.M."/>
            <person name="Chapman S.B."/>
            <person name="Gainer-Dewar J."/>
            <person name="Goldberg J."/>
            <person name="Griggs A."/>
            <person name="Gujja S."/>
            <person name="Hansen M."/>
            <person name="Howarth C."/>
            <person name="Imamovic A."/>
            <person name="Ireland A."/>
            <person name="Larimer J."/>
            <person name="McCowan C."/>
            <person name="Murphy C."/>
            <person name="Pearson M."/>
            <person name="Poon T.W."/>
            <person name="Priest M."/>
            <person name="Roberts A."/>
            <person name="Saif S."/>
            <person name="Shea T."/>
            <person name="Sisk P."/>
            <person name="Sykes S."/>
            <person name="Wortman J."/>
            <person name="Nusbaum C."/>
            <person name="Birren B."/>
        </authorList>
    </citation>
    <scope>NUCLEOTIDE SEQUENCE [LARGE SCALE GENOMIC DNA]</scope>
    <source>
        <strain evidence="2 3">3_1_6</strain>
    </source>
</reference>
<gene>
    <name evidence="2" type="ORF">HMPREF0179_05232</name>
</gene>
<feature type="region of interest" description="Disordered" evidence="1">
    <location>
        <begin position="1"/>
        <end position="89"/>
    </location>
</feature>
<dbReference type="EMBL" id="ADCP02000001">
    <property type="protein sequence ID" value="EPC05950.1"/>
    <property type="molecule type" value="Genomic_DNA"/>
</dbReference>
<evidence type="ECO:0000313" key="3">
    <source>
        <dbReference type="Proteomes" id="UP000006034"/>
    </source>
</evidence>
<proteinExistence type="predicted"/>